<sequence length="62" mass="6811">MQSSLLDVLQRHRGDVDLSADLSELASLSDVLSRTPDPRRVRGRRYRLGSLLDLGPEAGGHV</sequence>
<name>A0AAU1UJ13_9ACTN</name>
<dbReference type="EMBL" id="CP108195">
    <property type="protein sequence ID" value="WTS16895.1"/>
    <property type="molecule type" value="Genomic_DNA"/>
</dbReference>
<reference evidence="1" key="1">
    <citation type="submission" date="2022-10" db="EMBL/GenBank/DDBJ databases">
        <title>The complete genomes of actinobacterial strains from the NBC collection.</title>
        <authorList>
            <person name="Joergensen T.S."/>
            <person name="Alvarez Arevalo M."/>
            <person name="Sterndorff E.B."/>
            <person name="Faurdal D."/>
            <person name="Vuksanovic O."/>
            <person name="Mourched A.-S."/>
            <person name="Charusanti P."/>
            <person name="Shaw S."/>
            <person name="Blin K."/>
            <person name="Weber T."/>
        </authorList>
    </citation>
    <scope>NUCLEOTIDE SEQUENCE</scope>
    <source>
        <strain evidence="1">NBC_00119</strain>
    </source>
</reference>
<evidence type="ECO:0000313" key="1">
    <source>
        <dbReference type="EMBL" id="WTS16895.1"/>
    </source>
</evidence>
<organism evidence="1">
    <name type="scientific">Streptomyces sp. NBC_00119</name>
    <dbReference type="NCBI Taxonomy" id="2975659"/>
    <lineage>
        <taxon>Bacteria</taxon>
        <taxon>Bacillati</taxon>
        <taxon>Actinomycetota</taxon>
        <taxon>Actinomycetes</taxon>
        <taxon>Kitasatosporales</taxon>
        <taxon>Streptomycetaceae</taxon>
        <taxon>Streptomyces</taxon>
    </lineage>
</organism>
<protein>
    <submittedName>
        <fullName evidence="1">Uncharacterized protein</fullName>
    </submittedName>
</protein>
<proteinExistence type="predicted"/>
<accession>A0AAU1UJ13</accession>
<dbReference type="AlphaFoldDB" id="A0AAU1UJ13"/>
<gene>
    <name evidence="1" type="ORF">OHU69_41070</name>
</gene>